<comment type="caution">
    <text evidence="1">The sequence shown here is derived from an EMBL/GenBank/DDBJ whole genome shotgun (WGS) entry which is preliminary data.</text>
</comment>
<name>A0ACB8RR52_9AGAM</name>
<evidence type="ECO:0000313" key="1">
    <source>
        <dbReference type="EMBL" id="KAI0046126.1"/>
    </source>
</evidence>
<keyword evidence="2" id="KW-1185">Reference proteome</keyword>
<proteinExistence type="predicted"/>
<reference evidence="1" key="2">
    <citation type="journal article" date="2022" name="New Phytol.">
        <title>Evolutionary transition to the ectomycorrhizal habit in the genomes of a hyperdiverse lineage of mushroom-forming fungi.</title>
        <authorList>
            <person name="Looney B."/>
            <person name="Miyauchi S."/>
            <person name="Morin E."/>
            <person name="Drula E."/>
            <person name="Courty P.E."/>
            <person name="Kohler A."/>
            <person name="Kuo A."/>
            <person name="LaButti K."/>
            <person name="Pangilinan J."/>
            <person name="Lipzen A."/>
            <person name="Riley R."/>
            <person name="Andreopoulos W."/>
            <person name="He G."/>
            <person name="Johnson J."/>
            <person name="Nolan M."/>
            <person name="Tritt A."/>
            <person name="Barry K.W."/>
            <person name="Grigoriev I.V."/>
            <person name="Nagy L.G."/>
            <person name="Hibbett D."/>
            <person name="Henrissat B."/>
            <person name="Matheny P.B."/>
            <person name="Labbe J."/>
            <person name="Martin F.M."/>
        </authorList>
    </citation>
    <scope>NUCLEOTIDE SEQUENCE</scope>
    <source>
        <strain evidence="1">FP105234-sp</strain>
    </source>
</reference>
<reference evidence="1" key="1">
    <citation type="submission" date="2021-02" db="EMBL/GenBank/DDBJ databases">
        <authorList>
            <consortium name="DOE Joint Genome Institute"/>
            <person name="Ahrendt S."/>
            <person name="Looney B.P."/>
            <person name="Miyauchi S."/>
            <person name="Morin E."/>
            <person name="Drula E."/>
            <person name="Courty P.E."/>
            <person name="Chicoki N."/>
            <person name="Fauchery L."/>
            <person name="Kohler A."/>
            <person name="Kuo A."/>
            <person name="Labutti K."/>
            <person name="Pangilinan J."/>
            <person name="Lipzen A."/>
            <person name="Riley R."/>
            <person name="Andreopoulos W."/>
            <person name="He G."/>
            <person name="Johnson J."/>
            <person name="Barry K.W."/>
            <person name="Grigoriev I.V."/>
            <person name="Nagy L."/>
            <person name="Hibbett D."/>
            <person name="Henrissat B."/>
            <person name="Matheny P.B."/>
            <person name="Labbe J."/>
            <person name="Martin F."/>
        </authorList>
    </citation>
    <scope>NUCLEOTIDE SEQUENCE</scope>
    <source>
        <strain evidence="1">FP105234-sp</strain>
    </source>
</reference>
<dbReference type="Proteomes" id="UP000814033">
    <property type="component" value="Unassembled WGS sequence"/>
</dbReference>
<dbReference type="EMBL" id="MU275934">
    <property type="protein sequence ID" value="KAI0046126.1"/>
    <property type="molecule type" value="Genomic_DNA"/>
</dbReference>
<gene>
    <name evidence="1" type="ORF">FA95DRAFT_1419942</name>
</gene>
<protein>
    <submittedName>
        <fullName evidence="1">Uncharacterized protein</fullName>
    </submittedName>
</protein>
<sequence length="76" mass="8338">MGLVIFAVSSLRKLSLGGYATRTARFSKFYHTTSGQKSESESDVGRLTHGMEAPSVVFRTRSNVVLTSEQEVGNNR</sequence>
<evidence type="ECO:0000313" key="2">
    <source>
        <dbReference type="Proteomes" id="UP000814033"/>
    </source>
</evidence>
<organism evidence="1 2">
    <name type="scientific">Auriscalpium vulgare</name>
    <dbReference type="NCBI Taxonomy" id="40419"/>
    <lineage>
        <taxon>Eukaryota</taxon>
        <taxon>Fungi</taxon>
        <taxon>Dikarya</taxon>
        <taxon>Basidiomycota</taxon>
        <taxon>Agaricomycotina</taxon>
        <taxon>Agaricomycetes</taxon>
        <taxon>Russulales</taxon>
        <taxon>Auriscalpiaceae</taxon>
        <taxon>Auriscalpium</taxon>
    </lineage>
</organism>
<accession>A0ACB8RR52</accession>